<dbReference type="AlphaFoldDB" id="A0A2A2HDZ0"/>
<evidence type="ECO:0000313" key="4">
    <source>
        <dbReference type="Proteomes" id="UP000217528"/>
    </source>
</evidence>
<keyword evidence="4" id="KW-1185">Reference proteome</keyword>
<dbReference type="RefSeq" id="WP_095608424.1">
    <property type="nucleotide sequence ID" value="NZ_LMVN01000011.1"/>
</dbReference>
<dbReference type="EMBL" id="LMVN01000011">
    <property type="protein sequence ID" value="PAV07540.1"/>
    <property type="molecule type" value="Genomic_DNA"/>
</dbReference>
<evidence type="ECO:0000313" key="3">
    <source>
        <dbReference type="EMBL" id="PWL08144.1"/>
    </source>
</evidence>
<keyword evidence="1" id="KW-0175">Coiled coil</keyword>
<accession>A0A2A2HDZ0</accession>
<organism evidence="2 4">
    <name type="scientific">Methanosphaera cuniculi</name>
    <dbReference type="NCBI Taxonomy" id="1077256"/>
    <lineage>
        <taxon>Archaea</taxon>
        <taxon>Methanobacteriati</taxon>
        <taxon>Methanobacteriota</taxon>
        <taxon>Methanomada group</taxon>
        <taxon>Methanobacteria</taxon>
        <taxon>Methanobacteriales</taxon>
        <taxon>Methanobacteriaceae</taxon>
        <taxon>Methanosphaera</taxon>
    </lineage>
</organism>
<feature type="coiled-coil region" evidence="1">
    <location>
        <begin position="62"/>
        <end position="96"/>
    </location>
</feature>
<evidence type="ECO:0000313" key="2">
    <source>
        <dbReference type="EMBL" id="PAV07540.1"/>
    </source>
</evidence>
<evidence type="ECO:0000313" key="5">
    <source>
        <dbReference type="Proteomes" id="UP000246004"/>
    </source>
</evidence>
<gene>
    <name evidence="2" type="ORF">ASJ82_07640</name>
    <name evidence="3" type="ORF">MSCUN_10750</name>
</gene>
<reference evidence="2 4" key="2">
    <citation type="journal article" date="2017" name="BMC Genomics">
        <title>Genomic analysis of methanogenic archaea reveals a shift towards energy conservation.</title>
        <authorList>
            <person name="Gilmore S.P."/>
            <person name="Henske J.K."/>
            <person name="Sexton J.A."/>
            <person name="Solomon K.V."/>
            <person name="Seppala S."/>
            <person name="Yoo J.I."/>
            <person name="Huyett L.M."/>
            <person name="Pressman A."/>
            <person name="Cogan J.Z."/>
            <person name="Kivenson V."/>
            <person name="Peng X."/>
            <person name="Tan Y."/>
            <person name="Valentine D.L."/>
            <person name="O'Malley M.A."/>
        </authorList>
    </citation>
    <scope>NUCLEOTIDE SEQUENCE [LARGE SCALE GENOMIC DNA]</scope>
    <source>
        <strain evidence="2 4">1R-7</strain>
    </source>
</reference>
<dbReference type="Proteomes" id="UP000246004">
    <property type="component" value="Unassembled WGS sequence"/>
</dbReference>
<evidence type="ECO:0000256" key="1">
    <source>
        <dbReference type="SAM" id="Coils"/>
    </source>
</evidence>
<dbReference type="EMBL" id="LWMS01000031">
    <property type="protein sequence ID" value="PWL08144.1"/>
    <property type="molecule type" value="Genomic_DNA"/>
</dbReference>
<name>A0A2A2HDZ0_9EURY</name>
<dbReference type="Proteomes" id="UP000217528">
    <property type="component" value="Unassembled WGS sequence"/>
</dbReference>
<protein>
    <submittedName>
        <fullName evidence="2">Uncharacterized protein</fullName>
    </submittedName>
</protein>
<reference evidence="3 5" key="1">
    <citation type="submission" date="2016-04" db="EMBL/GenBank/DDBJ databases">
        <title>Genome sequence of Methanosphaera cuniculi DSM 4103.</title>
        <authorList>
            <person name="Poehlein A."/>
            <person name="Seedorf H."/>
            <person name="Daniel R."/>
        </authorList>
    </citation>
    <scope>NUCLEOTIDE SEQUENCE [LARGE SCALE GENOMIC DNA]</scope>
    <source>
        <strain evidence="3 5">DSM 4103</strain>
    </source>
</reference>
<sequence length="100" mass="11437">MKTNLKKESFGARITSDTKNIINKSGLTSTQAVGIIESDLNGGCTRSTEFLQNQRRVLIEDLIEIEKIRDDLREHCAELKNMMDLLREEINEDEKELGLQ</sequence>
<comment type="caution">
    <text evidence="2">The sequence shown here is derived from an EMBL/GenBank/DDBJ whole genome shotgun (WGS) entry which is preliminary data.</text>
</comment>
<proteinExistence type="predicted"/>